<proteinExistence type="predicted"/>
<evidence type="ECO:0000256" key="1">
    <source>
        <dbReference type="ARBA" id="ARBA00004651"/>
    </source>
</evidence>
<keyword evidence="5 8" id="KW-0812">Transmembrane</keyword>
<evidence type="ECO:0000256" key="2">
    <source>
        <dbReference type="ARBA" id="ARBA00022475"/>
    </source>
</evidence>
<feature type="transmembrane region" description="Helical" evidence="8">
    <location>
        <begin position="351"/>
        <end position="368"/>
    </location>
</feature>
<feature type="transmembrane region" description="Helical" evidence="8">
    <location>
        <begin position="404"/>
        <end position="424"/>
    </location>
</feature>
<comment type="caution">
    <text evidence="9">The sequence shown here is derived from an EMBL/GenBank/DDBJ whole genome shotgun (WGS) entry which is preliminary data.</text>
</comment>
<accession>A0ABQ3LEU9</accession>
<feature type="transmembrane region" description="Helical" evidence="8">
    <location>
        <begin position="380"/>
        <end position="398"/>
    </location>
</feature>
<feature type="transmembrane region" description="Helical" evidence="8">
    <location>
        <begin position="96"/>
        <end position="114"/>
    </location>
</feature>
<sequence>MAATRSLSARIATIETAPWVVPALFALALLLRLAMLVLLPQDPVSDGEWYMVRAAELARGMGYQEAGHPTAFWPVGYPALLAGSMLLFGPGLFGPLLVNLVSVAMILGAIVWLGRALGAGALATRIALLLYALYPAHIAYVGQPCSETASTAIGMGAFVLLIVGRKRSLALIGAGALFGLATLLRAQMMLFPIGVIVAMLLALRNFRWRDALRAAVLVHITLAAVVLPWSLRNVAQMGAFVPVSTNGGVALFYGANDRATGDWFAWERTPYWDETVGIPYSQRVAQQVELDRRFKARATQWIAAHPAQWSVLGIRKMVLLWLKDSDAFWSLEKTYPDGSSLWRAVQGLDQLYYMALVGLGLFALGIAVRDRIRGRWERAPLLLLGCMPAFATLTAFGFTGQTRYHYPAMPFLILAAGWMLALILRRLAAREPSVRLRPRAV</sequence>
<evidence type="ECO:0000256" key="5">
    <source>
        <dbReference type="ARBA" id="ARBA00022692"/>
    </source>
</evidence>
<dbReference type="EMBL" id="BNAQ01000001">
    <property type="protein sequence ID" value="GHH10746.1"/>
    <property type="molecule type" value="Genomic_DNA"/>
</dbReference>
<evidence type="ECO:0000256" key="4">
    <source>
        <dbReference type="ARBA" id="ARBA00022679"/>
    </source>
</evidence>
<evidence type="ECO:0000256" key="3">
    <source>
        <dbReference type="ARBA" id="ARBA00022676"/>
    </source>
</evidence>
<keyword evidence="4" id="KW-0808">Transferase</keyword>
<keyword evidence="2" id="KW-1003">Cell membrane</keyword>
<feature type="transmembrane region" description="Helical" evidence="8">
    <location>
        <begin position="148"/>
        <end position="164"/>
    </location>
</feature>
<dbReference type="PANTHER" id="PTHR33908">
    <property type="entry name" value="MANNOSYLTRANSFERASE YKCB-RELATED"/>
    <property type="match status" value="1"/>
</dbReference>
<evidence type="ECO:0000256" key="8">
    <source>
        <dbReference type="SAM" id="Phobius"/>
    </source>
</evidence>
<feature type="transmembrane region" description="Helical" evidence="8">
    <location>
        <begin position="120"/>
        <end position="141"/>
    </location>
</feature>
<dbReference type="PANTHER" id="PTHR33908:SF11">
    <property type="entry name" value="MEMBRANE PROTEIN"/>
    <property type="match status" value="1"/>
</dbReference>
<name>A0ABQ3LEU9_9SPHN</name>
<keyword evidence="10" id="KW-1185">Reference proteome</keyword>
<dbReference type="Proteomes" id="UP000652430">
    <property type="component" value="Unassembled WGS sequence"/>
</dbReference>
<keyword evidence="6 8" id="KW-1133">Transmembrane helix</keyword>
<keyword evidence="7 8" id="KW-0472">Membrane</keyword>
<feature type="transmembrane region" description="Helical" evidence="8">
    <location>
        <begin position="170"/>
        <end position="202"/>
    </location>
</feature>
<comment type="subcellular location">
    <subcellularLocation>
        <location evidence="1">Cell membrane</location>
        <topology evidence="1">Multi-pass membrane protein</topology>
    </subcellularLocation>
</comment>
<reference evidence="10" key="1">
    <citation type="journal article" date="2019" name="Int. J. Syst. Evol. Microbiol.">
        <title>The Global Catalogue of Microorganisms (GCM) 10K type strain sequencing project: providing services to taxonomists for standard genome sequencing and annotation.</title>
        <authorList>
            <consortium name="The Broad Institute Genomics Platform"/>
            <consortium name="The Broad Institute Genome Sequencing Center for Infectious Disease"/>
            <person name="Wu L."/>
            <person name="Ma J."/>
        </authorList>
    </citation>
    <scope>NUCLEOTIDE SEQUENCE [LARGE SCALE GENOMIC DNA]</scope>
    <source>
        <strain evidence="10">CGMCC 1.8957</strain>
    </source>
</reference>
<evidence type="ECO:0000313" key="10">
    <source>
        <dbReference type="Proteomes" id="UP000652430"/>
    </source>
</evidence>
<dbReference type="RefSeq" id="WP_189675253.1">
    <property type="nucleotide sequence ID" value="NZ_BNAQ01000001.1"/>
</dbReference>
<evidence type="ECO:0000313" key="9">
    <source>
        <dbReference type="EMBL" id="GHH10746.1"/>
    </source>
</evidence>
<feature type="transmembrane region" description="Helical" evidence="8">
    <location>
        <begin position="20"/>
        <end position="39"/>
    </location>
</feature>
<dbReference type="InterPro" id="IPR050297">
    <property type="entry name" value="LipidA_mod_glycosyltrf_83"/>
</dbReference>
<keyword evidence="3" id="KW-0328">Glycosyltransferase</keyword>
<gene>
    <name evidence="9" type="ORF">GCM10008023_08970</name>
</gene>
<feature type="transmembrane region" description="Helical" evidence="8">
    <location>
        <begin position="214"/>
        <end position="231"/>
    </location>
</feature>
<protein>
    <recommendedName>
        <fullName evidence="11">Glycosyltransferase RgtA/B/C/D-like domain-containing protein</fullName>
    </recommendedName>
</protein>
<evidence type="ECO:0008006" key="11">
    <source>
        <dbReference type="Google" id="ProtNLM"/>
    </source>
</evidence>
<evidence type="ECO:0000256" key="7">
    <source>
        <dbReference type="ARBA" id="ARBA00023136"/>
    </source>
</evidence>
<evidence type="ECO:0000256" key="6">
    <source>
        <dbReference type="ARBA" id="ARBA00022989"/>
    </source>
</evidence>
<organism evidence="9 10">
    <name type="scientific">Sphingomonas glacialis</name>
    <dbReference type="NCBI Taxonomy" id="658225"/>
    <lineage>
        <taxon>Bacteria</taxon>
        <taxon>Pseudomonadati</taxon>
        <taxon>Pseudomonadota</taxon>
        <taxon>Alphaproteobacteria</taxon>
        <taxon>Sphingomonadales</taxon>
        <taxon>Sphingomonadaceae</taxon>
        <taxon>Sphingomonas</taxon>
    </lineage>
</organism>